<proteinExistence type="predicted"/>
<keyword evidence="4" id="KW-1185">Reference proteome</keyword>
<evidence type="ECO:0000256" key="1">
    <source>
        <dbReference type="SAM" id="MobiDB-lite"/>
    </source>
</evidence>
<dbReference type="Proteomes" id="UP000807342">
    <property type="component" value="Unassembled WGS sequence"/>
</dbReference>
<dbReference type="Gene3D" id="2.60.120.260">
    <property type="entry name" value="Galactose-binding domain-like"/>
    <property type="match status" value="1"/>
</dbReference>
<feature type="transmembrane region" description="Helical" evidence="2">
    <location>
        <begin position="178"/>
        <end position="200"/>
    </location>
</feature>
<name>A0A9P6C8R6_9AGAR</name>
<evidence type="ECO:0000313" key="4">
    <source>
        <dbReference type="Proteomes" id="UP000807342"/>
    </source>
</evidence>
<organism evidence="3 4">
    <name type="scientific">Macrolepiota fuliginosa MF-IS2</name>
    <dbReference type="NCBI Taxonomy" id="1400762"/>
    <lineage>
        <taxon>Eukaryota</taxon>
        <taxon>Fungi</taxon>
        <taxon>Dikarya</taxon>
        <taxon>Basidiomycota</taxon>
        <taxon>Agaricomycotina</taxon>
        <taxon>Agaricomycetes</taxon>
        <taxon>Agaricomycetidae</taxon>
        <taxon>Agaricales</taxon>
        <taxon>Agaricineae</taxon>
        <taxon>Agaricaceae</taxon>
        <taxon>Macrolepiota</taxon>
    </lineage>
</organism>
<reference evidence="3" key="1">
    <citation type="submission" date="2020-11" db="EMBL/GenBank/DDBJ databases">
        <authorList>
            <consortium name="DOE Joint Genome Institute"/>
            <person name="Ahrendt S."/>
            <person name="Riley R."/>
            <person name="Andreopoulos W."/>
            <person name="Labutti K."/>
            <person name="Pangilinan J."/>
            <person name="Ruiz-Duenas F.J."/>
            <person name="Barrasa J.M."/>
            <person name="Sanchez-Garcia M."/>
            <person name="Camarero S."/>
            <person name="Miyauchi S."/>
            <person name="Serrano A."/>
            <person name="Linde D."/>
            <person name="Babiker R."/>
            <person name="Drula E."/>
            <person name="Ayuso-Fernandez I."/>
            <person name="Pacheco R."/>
            <person name="Padilla G."/>
            <person name="Ferreira P."/>
            <person name="Barriuso J."/>
            <person name="Kellner H."/>
            <person name="Castanera R."/>
            <person name="Alfaro M."/>
            <person name="Ramirez L."/>
            <person name="Pisabarro A.G."/>
            <person name="Kuo A."/>
            <person name="Tritt A."/>
            <person name="Lipzen A."/>
            <person name="He G."/>
            <person name="Yan M."/>
            <person name="Ng V."/>
            <person name="Cullen D."/>
            <person name="Martin F."/>
            <person name="Rosso M.-N."/>
            <person name="Henrissat B."/>
            <person name="Hibbett D."/>
            <person name="Martinez A.T."/>
            <person name="Grigoriev I.V."/>
        </authorList>
    </citation>
    <scope>NUCLEOTIDE SEQUENCE</scope>
    <source>
        <strain evidence="3">MF-IS2</strain>
    </source>
</reference>
<keyword evidence="2" id="KW-0812">Transmembrane</keyword>
<feature type="compositionally biased region" description="Polar residues" evidence="1">
    <location>
        <begin position="227"/>
        <end position="244"/>
    </location>
</feature>
<accession>A0A9P6C8R6</accession>
<dbReference type="EMBL" id="MU151064">
    <property type="protein sequence ID" value="KAF9453190.1"/>
    <property type="molecule type" value="Genomic_DNA"/>
</dbReference>
<sequence length="300" mass="31659">MALSRQLFVDDRDPSITYGSASSGVNVWSQQGTNDEFMNTTTYTTVVGASAEITFSGALIAVYGTVTSTGLRTQPGDPTTQYFLDSDTPLSYQAQPTNGVQKQVRFYQSSPLSSGPHTLRIVVQSPGDFWLDYIVINGSVSTGPIDSTASSSSSQTSTHPLPTSTSASMPQSGSTTGLIISGALAGLFGLILLLLLAWCIRQRLYGKRSEKLQITSFHLPTSPPQSPMNQSSGSQIMTPFTSLPSRGDSVDAGGVSQVAAAGYGPTGRSKRWLASSQHHYDPPPDYGSEAGGSSRGGRQD</sequence>
<gene>
    <name evidence="3" type="ORF">P691DRAFT_771724</name>
</gene>
<keyword evidence="2" id="KW-0472">Membrane</keyword>
<feature type="compositionally biased region" description="Low complexity" evidence="1">
    <location>
        <begin position="145"/>
        <end position="168"/>
    </location>
</feature>
<protein>
    <submittedName>
        <fullName evidence="3">Uncharacterized protein</fullName>
    </submittedName>
</protein>
<comment type="caution">
    <text evidence="3">The sequence shown here is derived from an EMBL/GenBank/DDBJ whole genome shotgun (WGS) entry which is preliminary data.</text>
</comment>
<feature type="compositionally biased region" description="Gly residues" evidence="1">
    <location>
        <begin position="289"/>
        <end position="300"/>
    </location>
</feature>
<dbReference type="OrthoDB" id="3265734at2759"/>
<evidence type="ECO:0000313" key="3">
    <source>
        <dbReference type="EMBL" id="KAF9453190.1"/>
    </source>
</evidence>
<keyword evidence="2" id="KW-1133">Transmembrane helix</keyword>
<feature type="region of interest" description="Disordered" evidence="1">
    <location>
        <begin position="217"/>
        <end position="300"/>
    </location>
</feature>
<dbReference type="AlphaFoldDB" id="A0A9P6C8R6"/>
<evidence type="ECO:0000256" key="2">
    <source>
        <dbReference type="SAM" id="Phobius"/>
    </source>
</evidence>
<feature type="region of interest" description="Disordered" evidence="1">
    <location>
        <begin position="145"/>
        <end position="172"/>
    </location>
</feature>